<accession>A0A812NPZ6</accession>
<proteinExistence type="predicted"/>
<protein>
    <submittedName>
        <fullName evidence="1">Uncharacterized protein</fullName>
    </submittedName>
</protein>
<organism evidence="1 2">
    <name type="scientific">Symbiodinium necroappetens</name>
    <dbReference type="NCBI Taxonomy" id="1628268"/>
    <lineage>
        <taxon>Eukaryota</taxon>
        <taxon>Sar</taxon>
        <taxon>Alveolata</taxon>
        <taxon>Dinophyceae</taxon>
        <taxon>Suessiales</taxon>
        <taxon>Symbiodiniaceae</taxon>
        <taxon>Symbiodinium</taxon>
    </lineage>
</organism>
<dbReference type="Proteomes" id="UP000601435">
    <property type="component" value="Unassembled WGS sequence"/>
</dbReference>
<dbReference type="EMBL" id="CAJNJA010013286">
    <property type="protein sequence ID" value="CAE7317474.1"/>
    <property type="molecule type" value="Genomic_DNA"/>
</dbReference>
<comment type="caution">
    <text evidence="1">The sequence shown here is derived from an EMBL/GenBank/DDBJ whole genome shotgun (WGS) entry which is preliminary data.</text>
</comment>
<gene>
    <name evidence="1" type="ORF">SNEC2469_LOCUS7933</name>
</gene>
<evidence type="ECO:0000313" key="1">
    <source>
        <dbReference type="EMBL" id="CAE7317474.1"/>
    </source>
</evidence>
<name>A0A812NPZ6_9DINO</name>
<keyword evidence="2" id="KW-1185">Reference proteome</keyword>
<sequence>MTKVYAVDYGENDRKGKRKKSCSIAPSKIDVYVQQEAGQWKEDEEASIERGASKSDWYGYTAPVDPSSGSSEHREFRQAAQLVRDCVFAYTPSPR</sequence>
<dbReference type="AlphaFoldDB" id="A0A812NPZ6"/>
<evidence type="ECO:0000313" key="2">
    <source>
        <dbReference type="Proteomes" id="UP000601435"/>
    </source>
</evidence>
<reference evidence="1" key="1">
    <citation type="submission" date="2021-02" db="EMBL/GenBank/DDBJ databases">
        <authorList>
            <person name="Dougan E. K."/>
            <person name="Rhodes N."/>
            <person name="Thang M."/>
            <person name="Chan C."/>
        </authorList>
    </citation>
    <scope>NUCLEOTIDE SEQUENCE</scope>
</reference>